<evidence type="ECO:0000256" key="4">
    <source>
        <dbReference type="ARBA" id="ARBA00022989"/>
    </source>
</evidence>
<dbReference type="InterPro" id="IPR011577">
    <property type="entry name" value="Cyt_b561_bac/Ni-Hgenase"/>
</dbReference>
<dbReference type="Pfam" id="PF01292">
    <property type="entry name" value="Ni_hydr_CYTB"/>
    <property type="match status" value="1"/>
</dbReference>
<feature type="transmembrane region" description="Helical" evidence="6">
    <location>
        <begin position="156"/>
        <end position="174"/>
    </location>
</feature>
<sequence>MEITEHSKINRILHGAIALCVTLIIGSIFLRMTWLNKNDIADVIQGYLQSAEQSLSRDQIIILAKKIRQPMWNWHFYIGYFLTGLVAIRFLLSLFWKTEFPNPFIKQLPIKIKFQNWVYIIFYICLTISLISGFIIEFSSGDFKALIKVVHKLSLYYLIPFIIIHLGGIFVKSYQNG</sequence>
<dbReference type="EMBL" id="JBHMFC010000009">
    <property type="protein sequence ID" value="MFB9055696.1"/>
    <property type="molecule type" value="Genomic_DNA"/>
</dbReference>
<organism evidence="8 9">
    <name type="scientific">Mariniflexile ostreae</name>
    <dbReference type="NCBI Taxonomy" id="1520892"/>
    <lineage>
        <taxon>Bacteria</taxon>
        <taxon>Pseudomonadati</taxon>
        <taxon>Bacteroidota</taxon>
        <taxon>Flavobacteriia</taxon>
        <taxon>Flavobacteriales</taxon>
        <taxon>Flavobacteriaceae</taxon>
        <taxon>Mariniflexile</taxon>
    </lineage>
</organism>
<evidence type="ECO:0000259" key="7">
    <source>
        <dbReference type="Pfam" id="PF01292"/>
    </source>
</evidence>
<evidence type="ECO:0000313" key="9">
    <source>
        <dbReference type="Proteomes" id="UP001589585"/>
    </source>
</evidence>
<gene>
    <name evidence="8" type="ORF">ACFFU9_02985</name>
</gene>
<dbReference type="RefSeq" id="WP_379859887.1">
    <property type="nucleotide sequence ID" value="NZ_JBHMFC010000009.1"/>
</dbReference>
<dbReference type="SUPFAM" id="SSF81342">
    <property type="entry name" value="Transmembrane di-heme cytochromes"/>
    <property type="match status" value="1"/>
</dbReference>
<name>A0ABV5F8B4_9FLAO</name>
<feature type="transmembrane region" description="Helical" evidence="6">
    <location>
        <begin position="117"/>
        <end position="136"/>
    </location>
</feature>
<evidence type="ECO:0000256" key="5">
    <source>
        <dbReference type="ARBA" id="ARBA00023136"/>
    </source>
</evidence>
<comment type="caution">
    <text evidence="8">The sequence shown here is derived from an EMBL/GenBank/DDBJ whole genome shotgun (WGS) entry which is preliminary data.</text>
</comment>
<feature type="transmembrane region" description="Helical" evidence="6">
    <location>
        <begin position="74"/>
        <end position="96"/>
    </location>
</feature>
<keyword evidence="9" id="KW-1185">Reference proteome</keyword>
<dbReference type="Proteomes" id="UP001589585">
    <property type="component" value="Unassembled WGS sequence"/>
</dbReference>
<keyword evidence="4 6" id="KW-1133">Transmembrane helix</keyword>
<keyword evidence="5 6" id="KW-0472">Membrane</keyword>
<keyword evidence="3 6" id="KW-0812">Transmembrane</keyword>
<evidence type="ECO:0000256" key="3">
    <source>
        <dbReference type="ARBA" id="ARBA00022692"/>
    </source>
</evidence>
<protein>
    <submittedName>
        <fullName evidence="8">Cytochrome b/b6 domain-containing protein</fullName>
    </submittedName>
</protein>
<evidence type="ECO:0000256" key="6">
    <source>
        <dbReference type="SAM" id="Phobius"/>
    </source>
</evidence>
<reference evidence="8 9" key="1">
    <citation type="submission" date="2024-09" db="EMBL/GenBank/DDBJ databases">
        <authorList>
            <person name="Sun Q."/>
            <person name="Mori K."/>
        </authorList>
    </citation>
    <scope>NUCLEOTIDE SEQUENCE [LARGE SCALE GENOMIC DNA]</scope>
    <source>
        <strain evidence="8 9">CECT 8622</strain>
    </source>
</reference>
<evidence type="ECO:0000313" key="8">
    <source>
        <dbReference type="EMBL" id="MFB9055696.1"/>
    </source>
</evidence>
<proteinExistence type="predicted"/>
<feature type="transmembrane region" description="Helical" evidence="6">
    <location>
        <begin position="12"/>
        <end position="30"/>
    </location>
</feature>
<comment type="subcellular location">
    <subcellularLocation>
        <location evidence="1">Cell membrane</location>
        <topology evidence="1">Multi-pass membrane protein</topology>
    </subcellularLocation>
</comment>
<accession>A0ABV5F8B4</accession>
<evidence type="ECO:0000256" key="1">
    <source>
        <dbReference type="ARBA" id="ARBA00004651"/>
    </source>
</evidence>
<feature type="domain" description="Cytochrome b561 bacterial/Ni-hydrogenase" evidence="7">
    <location>
        <begin position="6"/>
        <end position="174"/>
    </location>
</feature>
<keyword evidence="2" id="KW-1003">Cell membrane</keyword>
<dbReference type="Gene3D" id="1.20.950.20">
    <property type="entry name" value="Transmembrane di-heme cytochromes, Chain C"/>
    <property type="match status" value="1"/>
</dbReference>
<dbReference type="InterPro" id="IPR016174">
    <property type="entry name" value="Di-haem_cyt_TM"/>
</dbReference>
<evidence type="ECO:0000256" key="2">
    <source>
        <dbReference type="ARBA" id="ARBA00022475"/>
    </source>
</evidence>